<evidence type="ECO:0000313" key="2">
    <source>
        <dbReference type="Proteomes" id="UP000737113"/>
    </source>
</evidence>
<sequence length="130" mass="14938">MSASAEVQALLAQYFDTLYYCDLEKFDAIFHPLAIYTTADETPLLHRDMPCYREVLARREPPAARKEPRRDLIDEIEFAGENTALARVRCSFGGRDFIDLLTLVRSEGRWYIMAKIFHVIAANGETHALR</sequence>
<dbReference type="EMBL" id="JAAXYH010000011">
    <property type="protein sequence ID" value="NMH66346.1"/>
    <property type="molecule type" value="Genomic_DNA"/>
</dbReference>
<keyword evidence="2" id="KW-1185">Reference proteome</keyword>
<name>A0A972G2K4_9GAMM</name>
<evidence type="ECO:0000313" key="1">
    <source>
        <dbReference type="EMBL" id="NMH66346.1"/>
    </source>
</evidence>
<dbReference type="Gene3D" id="3.10.450.50">
    <property type="match status" value="1"/>
</dbReference>
<accession>A0A972G2K4</accession>
<reference evidence="1" key="1">
    <citation type="submission" date="2020-04" db="EMBL/GenBank/DDBJ databases">
        <title>Description of Shewanella salipaludis sp. nov., isolated from a salt marsh.</title>
        <authorList>
            <person name="Park S."/>
            <person name="Yoon J.-H."/>
        </authorList>
    </citation>
    <scope>NUCLEOTIDE SEQUENCE</scope>
    <source>
        <strain evidence="1">SHSM-M6</strain>
    </source>
</reference>
<dbReference type="Pfam" id="PF12893">
    <property type="entry name" value="Lumazine_bd_2"/>
    <property type="match status" value="1"/>
</dbReference>
<dbReference type="RefSeq" id="WP_169565072.1">
    <property type="nucleotide sequence ID" value="NZ_JAAXYH010000011.1"/>
</dbReference>
<comment type="caution">
    <text evidence="1">The sequence shown here is derived from an EMBL/GenBank/DDBJ whole genome shotgun (WGS) entry which is preliminary data.</text>
</comment>
<dbReference type="SUPFAM" id="SSF54427">
    <property type="entry name" value="NTF2-like"/>
    <property type="match status" value="1"/>
</dbReference>
<protein>
    <submittedName>
        <fullName evidence="1">Nuclear transport factor 2 family protein</fullName>
    </submittedName>
</protein>
<dbReference type="Proteomes" id="UP000737113">
    <property type="component" value="Unassembled WGS sequence"/>
</dbReference>
<dbReference type="InterPro" id="IPR039437">
    <property type="entry name" value="FrzH/put_lumazine-bd"/>
</dbReference>
<dbReference type="AlphaFoldDB" id="A0A972G2K4"/>
<organism evidence="1 2">
    <name type="scientific">Shewanella salipaludis</name>
    <dbReference type="NCBI Taxonomy" id="2723052"/>
    <lineage>
        <taxon>Bacteria</taxon>
        <taxon>Pseudomonadati</taxon>
        <taxon>Pseudomonadota</taxon>
        <taxon>Gammaproteobacteria</taxon>
        <taxon>Alteromonadales</taxon>
        <taxon>Shewanellaceae</taxon>
        <taxon>Shewanella</taxon>
    </lineage>
</organism>
<dbReference type="InterPro" id="IPR032710">
    <property type="entry name" value="NTF2-like_dom_sf"/>
</dbReference>
<proteinExistence type="predicted"/>
<gene>
    <name evidence="1" type="ORF">HC757_14375</name>
</gene>